<evidence type="ECO:0000313" key="1">
    <source>
        <dbReference type="EMBL" id="CAH1982443.1"/>
    </source>
</evidence>
<comment type="caution">
    <text evidence="1">The sequence shown here is derived from an EMBL/GenBank/DDBJ whole genome shotgun (WGS) entry which is preliminary data.</text>
</comment>
<name>A0A9P0KV85_ACAOB</name>
<reference evidence="1" key="1">
    <citation type="submission" date="2022-03" db="EMBL/GenBank/DDBJ databases">
        <authorList>
            <person name="Sayadi A."/>
        </authorList>
    </citation>
    <scope>NUCLEOTIDE SEQUENCE</scope>
</reference>
<sequence length="77" mass="8243">MSIHHGYLIDNHGSALWAYFAKSSDDNTLRTCGGHSYAGATLAGYGEYSGYGDVCGRVHRYNAVYSGEDDVTSGGCR</sequence>
<evidence type="ECO:0000313" key="2">
    <source>
        <dbReference type="Proteomes" id="UP001152888"/>
    </source>
</evidence>
<accession>A0A9P0KV85</accession>
<protein>
    <submittedName>
        <fullName evidence="1">Uncharacterized protein</fullName>
    </submittedName>
</protein>
<keyword evidence="2" id="KW-1185">Reference proteome</keyword>
<dbReference type="Proteomes" id="UP001152888">
    <property type="component" value="Unassembled WGS sequence"/>
</dbReference>
<dbReference type="AlphaFoldDB" id="A0A9P0KV85"/>
<dbReference type="OrthoDB" id="7042322at2759"/>
<gene>
    <name evidence="1" type="ORF">ACAOBT_LOCUS15019</name>
</gene>
<organism evidence="1 2">
    <name type="scientific">Acanthoscelides obtectus</name>
    <name type="common">Bean weevil</name>
    <name type="synonym">Bruchus obtectus</name>
    <dbReference type="NCBI Taxonomy" id="200917"/>
    <lineage>
        <taxon>Eukaryota</taxon>
        <taxon>Metazoa</taxon>
        <taxon>Ecdysozoa</taxon>
        <taxon>Arthropoda</taxon>
        <taxon>Hexapoda</taxon>
        <taxon>Insecta</taxon>
        <taxon>Pterygota</taxon>
        <taxon>Neoptera</taxon>
        <taxon>Endopterygota</taxon>
        <taxon>Coleoptera</taxon>
        <taxon>Polyphaga</taxon>
        <taxon>Cucujiformia</taxon>
        <taxon>Chrysomeloidea</taxon>
        <taxon>Chrysomelidae</taxon>
        <taxon>Bruchinae</taxon>
        <taxon>Bruchini</taxon>
        <taxon>Acanthoscelides</taxon>
    </lineage>
</organism>
<dbReference type="EMBL" id="CAKOFQ010006922">
    <property type="protein sequence ID" value="CAH1982443.1"/>
    <property type="molecule type" value="Genomic_DNA"/>
</dbReference>
<proteinExistence type="predicted"/>